<feature type="region of interest" description="Disordered" evidence="6">
    <location>
        <begin position="345"/>
        <end position="376"/>
    </location>
</feature>
<evidence type="ECO:0000313" key="7">
    <source>
        <dbReference type="EMBL" id="KAJ8945156.1"/>
    </source>
</evidence>
<dbReference type="PRINTS" id="PR02038">
    <property type="entry name" value="AURORABORA"/>
</dbReference>
<accession>A0AAV8Y2Q8</accession>
<evidence type="ECO:0000313" key="8">
    <source>
        <dbReference type="Proteomes" id="UP001162162"/>
    </source>
</evidence>
<dbReference type="GO" id="GO:0060236">
    <property type="term" value="P:regulation of mitotic spindle organization"/>
    <property type="evidence" value="ECO:0007669"/>
    <property type="project" value="TreeGrafter"/>
</dbReference>
<dbReference type="GO" id="GO:0005737">
    <property type="term" value="C:cytoplasm"/>
    <property type="evidence" value="ECO:0007669"/>
    <property type="project" value="TreeGrafter"/>
</dbReference>
<dbReference type="PANTHER" id="PTHR14728">
    <property type="entry name" value="PROTEIN AURORA BOREALIS"/>
    <property type="match status" value="1"/>
</dbReference>
<dbReference type="EMBL" id="JAPWTK010000227">
    <property type="protein sequence ID" value="KAJ8945156.1"/>
    <property type="molecule type" value="Genomic_DNA"/>
</dbReference>
<dbReference type="AlphaFoldDB" id="A0AAV8Y2Q8"/>
<protein>
    <recommendedName>
        <fullName evidence="2">Protein aurora borealis</fullName>
    </recommendedName>
</protein>
<dbReference type="Proteomes" id="UP001162162">
    <property type="component" value="Unassembled WGS sequence"/>
</dbReference>
<evidence type="ECO:0000256" key="4">
    <source>
        <dbReference type="ARBA" id="ARBA00022776"/>
    </source>
</evidence>
<name>A0AAV8Y2Q8_9CUCU</name>
<evidence type="ECO:0000256" key="1">
    <source>
        <dbReference type="ARBA" id="ARBA00010963"/>
    </source>
</evidence>
<comment type="similarity">
    <text evidence="1">Belongs to the BORA family.</text>
</comment>
<comment type="caution">
    <text evidence="7">The sequence shown here is derived from an EMBL/GenBank/DDBJ whole genome shotgun (WGS) entry which is preliminary data.</text>
</comment>
<keyword evidence="5" id="KW-0131">Cell cycle</keyword>
<keyword evidence="8" id="KW-1185">Reference proteome</keyword>
<evidence type="ECO:0000256" key="2">
    <source>
        <dbReference type="ARBA" id="ARBA00020055"/>
    </source>
</evidence>
<keyword evidence="4" id="KW-0498">Mitosis</keyword>
<reference evidence="7" key="1">
    <citation type="journal article" date="2023" name="Insect Mol. Biol.">
        <title>Genome sequencing provides insights into the evolution of gene families encoding plant cell wall-degrading enzymes in longhorned beetles.</title>
        <authorList>
            <person name="Shin N.R."/>
            <person name="Okamura Y."/>
            <person name="Kirsch R."/>
            <person name="Pauchet Y."/>
        </authorList>
    </citation>
    <scope>NUCLEOTIDE SEQUENCE</scope>
    <source>
        <strain evidence="7">AMC_N1</strain>
    </source>
</reference>
<proteinExistence type="inferred from homology"/>
<gene>
    <name evidence="7" type="ORF">NQ318_001621</name>
</gene>
<dbReference type="PANTHER" id="PTHR14728:SF2">
    <property type="entry name" value="PROTEIN AURORA BOREALIS"/>
    <property type="match status" value="1"/>
</dbReference>
<keyword evidence="3" id="KW-0132">Cell division</keyword>
<dbReference type="GO" id="GO:0005634">
    <property type="term" value="C:nucleus"/>
    <property type="evidence" value="ECO:0007669"/>
    <property type="project" value="TreeGrafter"/>
</dbReference>
<dbReference type="Pfam" id="PF15280">
    <property type="entry name" value="BORA_N"/>
    <property type="match status" value="2"/>
</dbReference>
<sequence length="376" mass="42069">MEFKYINDRNKTPNGKSVKKFSSTVSCDSPFKFLPNFSTPPSRFTKIVNPFDPHLIDRLHLPTASPSVFSKVSTPKAEVNFKWTIDDISSLKPADIDEGTISQHVFEEDPCVESIVQQKIDTFFNEKVIVPSPMTDMVRVPLIADTPDTGLSNPKQFTEAGSAQTMLTFPPTLPSHIEEILKPYFTYTEDGQDSEIDNVKDVSLYRKLFEFEQGPVSPTECHSVESSPAFSTGLSPIQLSPLNTSGRSLGLPHDMPELRDCELSPIGRKSPKESRSACRLNFSSRMAMSIDASIVPDIANQMSSQSIFVAMTCFTDEDHSPLRVEVLSDSTVNWDMEYRHVSLASPDSSKDSEKMDYCNIDTPHSKMFTSQRKKTQ</sequence>
<dbReference type="GO" id="GO:0007088">
    <property type="term" value="P:regulation of mitotic nuclear division"/>
    <property type="evidence" value="ECO:0007669"/>
    <property type="project" value="TreeGrafter"/>
</dbReference>
<dbReference type="InterPro" id="IPR023252">
    <property type="entry name" value="Aurora_borealis_protein"/>
</dbReference>
<dbReference type="GO" id="GO:0051301">
    <property type="term" value="P:cell division"/>
    <property type="evidence" value="ECO:0007669"/>
    <property type="project" value="UniProtKB-KW"/>
</dbReference>
<organism evidence="7 8">
    <name type="scientific">Aromia moschata</name>
    <dbReference type="NCBI Taxonomy" id="1265417"/>
    <lineage>
        <taxon>Eukaryota</taxon>
        <taxon>Metazoa</taxon>
        <taxon>Ecdysozoa</taxon>
        <taxon>Arthropoda</taxon>
        <taxon>Hexapoda</taxon>
        <taxon>Insecta</taxon>
        <taxon>Pterygota</taxon>
        <taxon>Neoptera</taxon>
        <taxon>Endopterygota</taxon>
        <taxon>Coleoptera</taxon>
        <taxon>Polyphaga</taxon>
        <taxon>Cucujiformia</taxon>
        <taxon>Chrysomeloidea</taxon>
        <taxon>Cerambycidae</taxon>
        <taxon>Cerambycinae</taxon>
        <taxon>Callichromatini</taxon>
        <taxon>Aromia</taxon>
    </lineage>
</organism>
<evidence type="ECO:0000256" key="3">
    <source>
        <dbReference type="ARBA" id="ARBA00022618"/>
    </source>
</evidence>
<evidence type="ECO:0000256" key="5">
    <source>
        <dbReference type="ARBA" id="ARBA00023306"/>
    </source>
</evidence>
<evidence type="ECO:0000256" key="6">
    <source>
        <dbReference type="SAM" id="MobiDB-lite"/>
    </source>
</evidence>
<dbReference type="GO" id="GO:0019901">
    <property type="term" value="F:protein kinase binding"/>
    <property type="evidence" value="ECO:0007669"/>
    <property type="project" value="TreeGrafter"/>
</dbReference>